<evidence type="ECO:0000256" key="2">
    <source>
        <dbReference type="ARBA" id="ARBA00007400"/>
    </source>
</evidence>
<evidence type="ECO:0000256" key="7">
    <source>
        <dbReference type="ARBA" id="ARBA00023136"/>
    </source>
</evidence>
<dbReference type="EMBL" id="FOEL01000002">
    <property type="protein sequence ID" value="SEP77241.1"/>
    <property type="molecule type" value="Genomic_DNA"/>
</dbReference>
<dbReference type="Pfam" id="PF01757">
    <property type="entry name" value="Acyl_transf_3"/>
    <property type="match status" value="1"/>
</dbReference>
<evidence type="ECO:0000313" key="12">
    <source>
        <dbReference type="Proteomes" id="UP000199410"/>
    </source>
</evidence>
<feature type="domain" description="Acyltransferase 3" evidence="10">
    <location>
        <begin position="14"/>
        <end position="348"/>
    </location>
</feature>
<gene>
    <name evidence="11" type="ORF">SAMN02787113_00535</name>
</gene>
<comment type="similarity">
    <text evidence="2">Belongs to the acyltransferase 3 family.</text>
</comment>
<dbReference type="InterPro" id="IPR002656">
    <property type="entry name" value="Acyl_transf_3_dom"/>
</dbReference>
<feature type="transmembrane region" description="Helical" evidence="9">
    <location>
        <begin position="81"/>
        <end position="99"/>
    </location>
</feature>
<evidence type="ECO:0000256" key="1">
    <source>
        <dbReference type="ARBA" id="ARBA00004651"/>
    </source>
</evidence>
<keyword evidence="4 11" id="KW-0808">Transferase</keyword>
<evidence type="ECO:0000313" key="11">
    <source>
        <dbReference type="EMBL" id="SEP77241.1"/>
    </source>
</evidence>
<evidence type="ECO:0000256" key="3">
    <source>
        <dbReference type="ARBA" id="ARBA00022475"/>
    </source>
</evidence>
<dbReference type="PANTHER" id="PTHR23028:SF53">
    <property type="entry name" value="ACYL_TRANSF_3 DOMAIN-CONTAINING PROTEIN"/>
    <property type="match status" value="1"/>
</dbReference>
<sequence>MNKIQNQKNKHYMPGLDGLRAISVLAVIAYHLNLKWAQGGLLGVGIFFVISGYLITDQIINEWKGKQRFNLLNFWIRRFRRLLPAMLWMLFCVGTWLLIFDLDRLLSLKGHFVSALFYVNNWWLIFNKVSYFESFGPPSPIGHLWSLSIEEQFYFIWPLFLVIGLTIVKRRSDLIKWILIAAALSAISMGWIYEPGTDPSRVYYGTDTRAFGLLIGATLAFIWPSKQLKQRDQVPYQARLILDVIGVVSLLITLILMVCTNKFNESLYPWGFVFLSFITAILVAVLAHPASIIGTMLGCKPLRWIGVRSYSLYLWHFPIIILSNTTNKEFSITHITIQLVFSFILASLSYKYIEEPFRRRNSKENPRSKWRLRRYYMRAIYLASILYSLFFLIIFRVYITQIESKATANEEEILYVEEKIDTKEEKNVSKNFVYQDGAGITVIGDSVIVGVAPYLEELLPGILIDGKVSRQMSQVEEIIKQLQTEGRLGEKIIIELGTNGPFNSNQLRNLLLSLHDKQVFIVNTRVPKDWQDNVNKVISEVAIEFQNTTIIDWYAASEGKENYFYEDGVHLKPKGAEYYASIILEAVKENI</sequence>
<dbReference type="InterPro" id="IPR036514">
    <property type="entry name" value="SGNH_hydro_sf"/>
</dbReference>
<comment type="caution">
    <text evidence="11">The sequence shown here is derived from an EMBL/GenBank/DDBJ whole genome shotgun (WGS) entry which is preliminary data.</text>
</comment>
<accession>A0A1H9AL54</accession>
<feature type="transmembrane region" description="Helical" evidence="9">
    <location>
        <begin position="36"/>
        <end position="60"/>
    </location>
</feature>
<dbReference type="CDD" id="cd01840">
    <property type="entry name" value="SGNH_hydrolase_yrhL_like"/>
    <property type="match status" value="1"/>
</dbReference>
<dbReference type="RefSeq" id="WP_089984645.1">
    <property type="nucleotide sequence ID" value="NZ_FMVP01000002.1"/>
</dbReference>
<comment type="subcellular location">
    <subcellularLocation>
        <location evidence="1">Cell membrane</location>
        <topology evidence="1">Multi-pass membrane protein</topology>
    </subcellularLocation>
</comment>
<organism evidence="11 12">
    <name type="scientific">Lysinibacillus fusiformis</name>
    <dbReference type="NCBI Taxonomy" id="28031"/>
    <lineage>
        <taxon>Bacteria</taxon>
        <taxon>Bacillati</taxon>
        <taxon>Bacillota</taxon>
        <taxon>Bacilli</taxon>
        <taxon>Bacillales</taxon>
        <taxon>Bacillaceae</taxon>
        <taxon>Lysinibacillus</taxon>
    </lineage>
</organism>
<reference evidence="11 12" key="1">
    <citation type="submission" date="2016-10" db="EMBL/GenBank/DDBJ databases">
        <authorList>
            <person name="Varghese N."/>
            <person name="Submissions S."/>
        </authorList>
    </citation>
    <scope>NUCLEOTIDE SEQUENCE [LARGE SCALE GENOMIC DNA]</scope>
    <source>
        <strain evidence="11 12">TC-13</strain>
    </source>
</reference>
<keyword evidence="5 9" id="KW-0812">Transmembrane</keyword>
<feature type="transmembrane region" description="Helical" evidence="9">
    <location>
        <begin position="152"/>
        <end position="168"/>
    </location>
</feature>
<feature type="transmembrane region" description="Helical" evidence="9">
    <location>
        <begin position="270"/>
        <end position="293"/>
    </location>
</feature>
<proteinExistence type="inferred from homology"/>
<feature type="transmembrane region" description="Helical" evidence="9">
    <location>
        <begin position="335"/>
        <end position="353"/>
    </location>
</feature>
<evidence type="ECO:0000256" key="6">
    <source>
        <dbReference type="ARBA" id="ARBA00022989"/>
    </source>
</evidence>
<evidence type="ECO:0000256" key="5">
    <source>
        <dbReference type="ARBA" id="ARBA00022692"/>
    </source>
</evidence>
<keyword evidence="6 9" id="KW-1133">Transmembrane helix</keyword>
<feature type="transmembrane region" description="Helical" evidence="9">
    <location>
        <begin position="208"/>
        <end position="224"/>
    </location>
</feature>
<keyword evidence="8" id="KW-0012">Acyltransferase</keyword>
<evidence type="ECO:0000256" key="4">
    <source>
        <dbReference type="ARBA" id="ARBA00022679"/>
    </source>
</evidence>
<feature type="transmembrane region" description="Helical" evidence="9">
    <location>
        <begin position="175"/>
        <end position="193"/>
    </location>
</feature>
<feature type="transmembrane region" description="Helical" evidence="9">
    <location>
        <begin position="379"/>
        <end position="399"/>
    </location>
</feature>
<protein>
    <submittedName>
        <fullName evidence="11">Peptidoglycan-N-acetylmuramate O-acetyltransferase</fullName>
    </submittedName>
</protein>
<feature type="transmembrane region" description="Helical" evidence="9">
    <location>
        <begin position="12"/>
        <end position="30"/>
    </location>
</feature>
<keyword evidence="3" id="KW-1003">Cell membrane</keyword>
<keyword evidence="7 9" id="KW-0472">Membrane</keyword>
<dbReference type="GO" id="GO:0009103">
    <property type="term" value="P:lipopolysaccharide biosynthetic process"/>
    <property type="evidence" value="ECO:0007669"/>
    <property type="project" value="TreeGrafter"/>
</dbReference>
<dbReference type="SUPFAM" id="SSF52266">
    <property type="entry name" value="SGNH hydrolase"/>
    <property type="match status" value="1"/>
</dbReference>
<dbReference type="Proteomes" id="UP000199410">
    <property type="component" value="Unassembled WGS sequence"/>
</dbReference>
<feature type="transmembrane region" description="Helical" evidence="9">
    <location>
        <begin position="236"/>
        <end position="258"/>
    </location>
</feature>
<dbReference type="AlphaFoldDB" id="A0A1H9AL54"/>
<feature type="transmembrane region" description="Helical" evidence="9">
    <location>
        <begin position="305"/>
        <end position="323"/>
    </location>
</feature>
<dbReference type="GO" id="GO:0016747">
    <property type="term" value="F:acyltransferase activity, transferring groups other than amino-acyl groups"/>
    <property type="evidence" value="ECO:0007669"/>
    <property type="project" value="InterPro"/>
</dbReference>
<evidence type="ECO:0000256" key="9">
    <source>
        <dbReference type="SAM" id="Phobius"/>
    </source>
</evidence>
<dbReference type="PANTHER" id="PTHR23028">
    <property type="entry name" value="ACETYLTRANSFERASE"/>
    <property type="match status" value="1"/>
</dbReference>
<evidence type="ECO:0000259" key="10">
    <source>
        <dbReference type="Pfam" id="PF01757"/>
    </source>
</evidence>
<dbReference type="Gene3D" id="3.40.50.1110">
    <property type="entry name" value="SGNH hydrolase"/>
    <property type="match status" value="1"/>
</dbReference>
<name>A0A1H9AL54_9BACI</name>
<evidence type="ECO:0000256" key="8">
    <source>
        <dbReference type="ARBA" id="ARBA00023315"/>
    </source>
</evidence>
<dbReference type="InterPro" id="IPR050879">
    <property type="entry name" value="Acyltransferase_3"/>
</dbReference>
<dbReference type="GO" id="GO:0005886">
    <property type="term" value="C:plasma membrane"/>
    <property type="evidence" value="ECO:0007669"/>
    <property type="project" value="UniProtKB-SubCell"/>
</dbReference>